<gene>
    <name evidence="1" type="ORF">M407DRAFT_20428</name>
</gene>
<dbReference type="STRING" id="1051891.A0A0C3QG45"/>
<dbReference type="Proteomes" id="UP000054248">
    <property type="component" value="Unassembled WGS sequence"/>
</dbReference>
<name>A0A0C3QG45_9AGAM</name>
<sequence length="249" mass="28566">MRLAEKHPHRSTTFLEVARTFDRLAHQVDVTEGSESWRLLFLNAAECYAVPPDHSQAARAFLNARKHTDAAYHYRMAGMFDAAVGILRAHTIDTELAESITYAAKFVFTTEENVTSLHKAWKLCSSKEDYIEFLQDNGFEKQRIMFLDSVAEHEEAAQALWEARDYLSAVLRFRRSAKESSKQKAARCLLEGMRENVFFVTSYGNPSDVLIQLFNLSQDVDLSADERTQVRSSPRICYLLTEKRLGRIF</sequence>
<evidence type="ECO:0000313" key="1">
    <source>
        <dbReference type="EMBL" id="KIO30540.1"/>
    </source>
</evidence>
<dbReference type="HOGENOM" id="CLU_1116446_0_0_1"/>
<reference evidence="1 2" key="1">
    <citation type="submission" date="2014-04" db="EMBL/GenBank/DDBJ databases">
        <authorList>
            <consortium name="DOE Joint Genome Institute"/>
            <person name="Kuo A."/>
            <person name="Girlanda M."/>
            <person name="Perotto S."/>
            <person name="Kohler A."/>
            <person name="Nagy L.G."/>
            <person name="Floudas D."/>
            <person name="Copeland A."/>
            <person name="Barry K.W."/>
            <person name="Cichocki N."/>
            <person name="Veneault-Fourrey C."/>
            <person name="LaButti K."/>
            <person name="Lindquist E.A."/>
            <person name="Lipzen A."/>
            <person name="Lundell T."/>
            <person name="Morin E."/>
            <person name="Murat C."/>
            <person name="Sun H."/>
            <person name="Tunlid A."/>
            <person name="Henrissat B."/>
            <person name="Grigoriev I.V."/>
            <person name="Hibbett D.S."/>
            <person name="Martin F."/>
            <person name="Nordberg H.P."/>
            <person name="Cantor M.N."/>
            <person name="Hua S.X."/>
        </authorList>
    </citation>
    <scope>NUCLEOTIDE SEQUENCE [LARGE SCALE GENOMIC DNA]</scope>
    <source>
        <strain evidence="1 2">MUT 4182</strain>
    </source>
</reference>
<dbReference type="AlphaFoldDB" id="A0A0C3QG45"/>
<organism evidence="1 2">
    <name type="scientific">Tulasnella calospora MUT 4182</name>
    <dbReference type="NCBI Taxonomy" id="1051891"/>
    <lineage>
        <taxon>Eukaryota</taxon>
        <taxon>Fungi</taxon>
        <taxon>Dikarya</taxon>
        <taxon>Basidiomycota</taxon>
        <taxon>Agaricomycotina</taxon>
        <taxon>Agaricomycetes</taxon>
        <taxon>Cantharellales</taxon>
        <taxon>Tulasnellaceae</taxon>
        <taxon>Tulasnella</taxon>
    </lineage>
</organism>
<evidence type="ECO:0000313" key="2">
    <source>
        <dbReference type="Proteomes" id="UP000054248"/>
    </source>
</evidence>
<reference evidence="2" key="2">
    <citation type="submission" date="2015-01" db="EMBL/GenBank/DDBJ databases">
        <title>Evolutionary Origins and Diversification of the Mycorrhizal Mutualists.</title>
        <authorList>
            <consortium name="DOE Joint Genome Institute"/>
            <consortium name="Mycorrhizal Genomics Consortium"/>
            <person name="Kohler A."/>
            <person name="Kuo A."/>
            <person name="Nagy L.G."/>
            <person name="Floudas D."/>
            <person name="Copeland A."/>
            <person name="Barry K.W."/>
            <person name="Cichocki N."/>
            <person name="Veneault-Fourrey C."/>
            <person name="LaButti K."/>
            <person name="Lindquist E.A."/>
            <person name="Lipzen A."/>
            <person name="Lundell T."/>
            <person name="Morin E."/>
            <person name="Murat C."/>
            <person name="Riley R."/>
            <person name="Ohm R."/>
            <person name="Sun H."/>
            <person name="Tunlid A."/>
            <person name="Henrissat B."/>
            <person name="Grigoriev I.V."/>
            <person name="Hibbett D.S."/>
            <person name="Martin F."/>
        </authorList>
    </citation>
    <scope>NUCLEOTIDE SEQUENCE [LARGE SCALE GENOMIC DNA]</scope>
    <source>
        <strain evidence="2">MUT 4182</strain>
    </source>
</reference>
<proteinExistence type="predicted"/>
<dbReference type="EMBL" id="KN822971">
    <property type="protein sequence ID" value="KIO30540.1"/>
    <property type="molecule type" value="Genomic_DNA"/>
</dbReference>
<dbReference type="OrthoDB" id="3156807at2759"/>
<accession>A0A0C3QG45</accession>
<keyword evidence="2" id="KW-1185">Reference proteome</keyword>
<protein>
    <submittedName>
        <fullName evidence="1">Uncharacterized protein</fullName>
    </submittedName>
</protein>